<keyword evidence="1" id="KW-0677">Repeat</keyword>
<dbReference type="eggNOG" id="KOG4177">
    <property type="taxonomic scope" value="Eukaryota"/>
</dbReference>
<gene>
    <name evidence="4" type="ORF">OSTLU_8694</name>
</gene>
<feature type="non-terminal residue" evidence="4">
    <location>
        <position position="145"/>
    </location>
</feature>
<organism evidence="4 5">
    <name type="scientific">Ostreococcus lucimarinus (strain CCE9901)</name>
    <dbReference type="NCBI Taxonomy" id="436017"/>
    <lineage>
        <taxon>Eukaryota</taxon>
        <taxon>Viridiplantae</taxon>
        <taxon>Chlorophyta</taxon>
        <taxon>Mamiellophyceae</taxon>
        <taxon>Mamiellales</taxon>
        <taxon>Bathycoccaceae</taxon>
        <taxon>Ostreococcus</taxon>
    </lineage>
</organism>
<dbReference type="Pfam" id="PF00023">
    <property type="entry name" value="Ank"/>
    <property type="match status" value="1"/>
</dbReference>
<dbReference type="EMBL" id="CP000592">
    <property type="protein sequence ID" value="ABO99121.1"/>
    <property type="molecule type" value="Genomic_DNA"/>
</dbReference>
<reference evidence="4 5" key="1">
    <citation type="journal article" date="2007" name="Proc. Natl. Acad. Sci. U.S.A.">
        <title>The tiny eukaryote Ostreococcus provides genomic insights into the paradox of plankton speciation.</title>
        <authorList>
            <person name="Palenik B."/>
            <person name="Grimwood J."/>
            <person name="Aerts A."/>
            <person name="Rouze P."/>
            <person name="Salamov A."/>
            <person name="Putnam N."/>
            <person name="Dupont C."/>
            <person name="Jorgensen R."/>
            <person name="Derelle E."/>
            <person name="Rombauts S."/>
            <person name="Zhou K."/>
            <person name="Otillar R."/>
            <person name="Merchant S.S."/>
            <person name="Podell S."/>
            <person name="Gaasterland T."/>
            <person name="Napoli C."/>
            <person name="Gendler K."/>
            <person name="Manuell A."/>
            <person name="Tai V."/>
            <person name="Vallon O."/>
            <person name="Piganeau G."/>
            <person name="Jancek S."/>
            <person name="Heijde M."/>
            <person name="Jabbari K."/>
            <person name="Bowler C."/>
            <person name="Lohr M."/>
            <person name="Robbens S."/>
            <person name="Werner G."/>
            <person name="Dubchak I."/>
            <person name="Pazour G.J."/>
            <person name="Ren Q."/>
            <person name="Paulsen I."/>
            <person name="Delwiche C."/>
            <person name="Schmutz J."/>
            <person name="Rokhsar D."/>
            <person name="Van de Peer Y."/>
            <person name="Moreau H."/>
            <person name="Grigoriev I.V."/>
        </authorList>
    </citation>
    <scope>NUCLEOTIDE SEQUENCE [LARGE SCALE GENOMIC DNA]</scope>
    <source>
        <strain evidence="4 5">CCE9901</strain>
    </source>
</reference>
<dbReference type="HOGENOM" id="CLU_000134_18_9_1"/>
<dbReference type="SUPFAM" id="SSF48403">
    <property type="entry name" value="Ankyrin repeat"/>
    <property type="match status" value="1"/>
</dbReference>
<feature type="non-terminal residue" evidence="4">
    <location>
        <position position="1"/>
    </location>
</feature>
<dbReference type="Gene3D" id="1.25.40.20">
    <property type="entry name" value="Ankyrin repeat-containing domain"/>
    <property type="match status" value="2"/>
</dbReference>
<dbReference type="GeneID" id="5004787"/>
<proteinExistence type="predicted"/>
<name>A4S5T9_OSTLU</name>
<dbReference type="PRINTS" id="PR01415">
    <property type="entry name" value="ANKYRIN"/>
</dbReference>
<feature type="repeat" description="ANK" evidence="3">
    <location>
        <begin position="33"/>
        <end position="65"/>
    </location>
</feature>
<evidence type="ECO:0000256" key="1">
    <source>
        <dbReference type="ARBA" id="ARBA00022737"/>
    </source>
</evidence>
<evidence type="ECO:0000256" key="2">
    <source>
        <dbReference type="ARBA" id="ARBA00023043"/>
    </source>
</evidence>
<dbReference type="PANTHER" id="PTHR24173:SF74">
    <property type="entry name" value="ANKYRIN REPEAT DOMAIN-CONTAINING PROTEIN 16"/>
    <property type="match status" value="1"/>
</dbReference>
<evidence type="ECO:0000256" key="3">
    <source>
        <dbReference type="PROSITE-ProRule" id="PRU00023"/>
    </source>
</evidence>
<dbReference type="SMART" id="SM00248">
    <property type="entry name" value="ANK"/>
    <property type="match status" value="4"/>
</dbReference>
<evidence type="ECO:0000313" key="5">
    <source>
        <dbReference type="Proteomes" id="UP000001568"/>
    </source>
</evidence>
<feature type="repeat" description="ANK" evidence="3">
    <location>
        <begin position="100"/>
        <end position="132"/>
    </location>
</feature>
<dbReference type="OrthoDB" id="497922at2759"/>
<dbReference type="RefSeq" id="XP_001420828.1">
    <property type="nucleotide sequence ID" value="XM_001420791.1"/>
</dbReference>
<dbReference type="AlphaFoldDB" id="A4S5T9"/>
<keyword evidence="5" id="KW-1185">Reference proteome</keyword>
<dbReference type="PROSITE" id="PS50297">
    <property type="entry name" value="ANK_REP_REGION"/>
    <property type="match status" value="3"/>
</dbReference>
<dbReference type="InterPro" id="IPR002110">
    <property type="entry name" value="Ankyrin_rpt"/>
</dbReference>
<sequence>LHTPLHAACEDGEASTARALLVAGAAVDERDERGATALMTAAQWGHAEVCRLLLERGADANGKDEQGDTALHEAARANALDAAEVLGEWKGTNLEAKNAHGCTALHVASHSGHGAMVKLLVRLGAAVNGEMRGGYSALHVAAANG</sequence>
<dbReference type="OMA" id="TILWAGE"/>
<dbReference type="Pfam" id="PF12796">
    <property type="entry name" value="Ank_2"/>
    <property type="match status" value="1"/>
</dbReference>
<evidence type="ECO:0000313" key="4">
    <source>
        <dbReference type="EMBL" id="ABO99121.1"/>
    </source>
</evidence>
<accession>A4S5T9</accession>
<dbReference type="Proteomes" id="UP000001568">
    <property type="component" value="Chromosome 12"/>
</dbReference>
<dbReference type="PANTHER" id="PTHR24173">
    <property type="entry name" value="ANKYRIN REPEAT CONTAINING"/>
    <property type="match status" value="1"/>
</dbReference>
<dbReference type="InterPro" id="IPR036770">
    <property type="entry name" value="Ankyrin_rpt-contain_sf"/>
</dbReference>
<keyword evidence="2 3" id="KW-0040">ANK repeat</keyword>
<dbReference type="KEGG" id="olu:OSTLU_8694"/>
<feature type="repeat" description="ANK" evidence="3">
    <location>
        <begin position="1"/>
        <end position="32"/>
    </location>
</feature>
<protein>
    <submittedName>
        <fullName evidence="4">Uncharacterized protein</fullName>
    </submittedName>
</protein>
<dbReference type="PROSITE" id="PS50088">
    <property type="entry name" value="ANK_REPEAT"/>
    <property type="match status" value="3"/>
</dbReference>
<dbReference type="STRING" id="436017.A4S5T9"/>